<keyword evidence="1" id="KW-0812">Transmembrane</keyword>
<dbReference type="Proteomes" id="UP001600650">
    <property type="component" value="Unassembled WGS sequence"/>
</dbReference>
<feature type="transmembrane region" description="Helical" evidence="1">
    <location>
        <begin position="103"/>
        <end position="121"/>
    </location>
</feature>
<keyword evidence="1" id="KW-0472">Membrane</keyword>
<dbReference type="EMBL" id="JBHVBU010000052">
    <property type="protein sequence ID" value="MFE7965151.1"/>
    <property type="molecule type" value="Genomic_DNA"/>
</dbReference>
<gene>
    <name evidence="2" type="ORF">ACFU0X_19320</name>
</gene>
<comment type="caution">
    <text evidence="2">The sequence shown here is derived from an EMBL/GenBank/DDBJ whole genome shotgun (WGS) entry which is preliminary data.</text>
</comment>
<keyword evidence="1" id="KW-1133">Transmembrane helix</keyword>
<feature type="transmembrane region" description="Helical" evidence="1">
    <location>
        <begin position="70"/>
        <end position="91"/>
    </location>
</feature>
<sequence>MSSSGTGRGGPMAEGGAMFDVAWGVGATAFGWIVATDFRQAAQRFHALSHTVVPFGGGGAPVAGVGFLRFVAGVFALVGPVILVTGVMDVWRGEAEAYGLPPIPAWFAVAEAVVVAAFLWWMWRRSGVLRREWIAGGVLRRAAIAGLSASLVAFTVCFGFGRGGWVLLSWLAGGLCGLTLLIGDRTGEEADTEAVS</sequence>
<protein>
    <submittedName>
        <fullName evidence="2">Uncharacterized protein</fullName>
    </submittedName>
</protein>
<feature type="transmembrane region" description="Helical" evidence="1">
    <location>
        <begin position="142"/>
        <end position="161"/>
    </location>
</feature>
<evidence type="ECO:0000256" key="1">
    <source>
        <dbReference type="SAM" id="Phobius"/>
    </source>
</evidence>
<reference evidence="2 3" key="1">
    <citation type="submission" date="2024-09" db="EMBL/GenBank/DDBJ databases">
        <title>The Natural Products Discovery Center: Release of the First 8490 Sequenced Strains for Exploring Actinobacteria Biosynthetic Diversity.</title>
        <authorList>
            <person name="Kalkreuter E."/>
            <person name="Kautsar S.A."/>
            <person name="Yang D."/>
            <person name="Bader C.D."/>
            <person name="Teijaro C.N."/>
            <person name="Fluegel L."/>
            <person name="Davis C.M."/>
            <person name="Simpson J.R."/>
            <person name="Lauterbach L."/>
            <person name="Steele A.D."/>
            <person name="Gui C."/>
            <person name="Meng S."/>
            <person name="Li G."/>
            <person name="Viehrig K."/>
            <person name="Ye F."/>
            <person name="Su P."/>
            <person name="Kiefer A.F."/>
            <person name="Nichols A."/>
            <person name="Cepeda A.J."/>
            <person name="Yan W."/>
            <person name="Fan B."/>
            <person name="Jiang Y."/>
            <person name="Adhikari A."/>
            <person name="Zheng C.-J."/>
            <person name="Schuster L."/>
            <person name="Cowan T.M."/>
            <person name="Smanski M.J."/>
            <person name="Chevrette M.G."/>
            <person name="De Carvalho L.P.S."/>
            <person name="Shen B."/>
        </authorList>
    </citation>
    <scope>NUCLEOTIDE SEQUENCE [LARGE SCALE GENOMIC DNA]</scope>
    <source>
        <strain evidence="2 3">NPDC057399</strain>
    </source>
</reference>
<accession>A0ABW6JJF2</accession>
<keyword evidence="3" id="KW-1185">Reference proteome</keyword>
<organism evidence="2 3">
    <name type="scientific">Streptomyces cellulosae</name>
    <dbReference type="NCBI Taxonomy" id="1968"/>
    <lineage>
        <taxon>Bacteria</taxon>
        <taxon>Bacillati</taxon>
        <taxon>Actinomycetota</taxon>
        <taxon>Actinomycetes</taxon>
        <taxon>Kitasatosporales</taxon>
        <taxon>Streptomycetaceae</taxon>
        <taxon>Streptomyces</taxon>
    </lineage>
</organism>
<dbReference type="RefSeq" id="WP_381727076.1">
    <property type="nucleotide sequence ID" value="NZ_JBHVBU010000052.1"/>
</dbReference>
<proteinExistence type="predicted"/>
<name>A0ABW6JJF2_STRCE</name>
<evidence type="ECO:0000313" key="3">
    <source>
        <dbReference type="Proteomes" id="UP001600650"/>
    </source>
</evidence>
<evidence type="ECO:0000313" key="2">
    <source>
        <dbReference type="EMBL" id="MFE7965151.1"/>
    </source>
</evidence>